<proteinExistence type="predicted"/>
<reference evidence="1" key="1">
    <citation type="submission" date="2015-07" db="EMBL/GenBank/DDBJ databases">
        <title>MeaNS - Measles Nucleotide Surveillance Program.</title>
        <authorList>
            <person name="Tran T."/>
            <person name="Druce J."/>
        </authorList>
    </citation>
    <scope>NUCLEOTIDE SEQUENCE</scope>
    <source>
        <strain evidence="1">UCB-OBI-ISO-001</strain>
        <tissue evidence="1">Gonad</tissue>
    </source>
</reference>
<sequence>MQHLTLAFSTFLFLIFSLQLQFPSAFHLAFVTNFVLRFTFQIFKLLQKQLAPYSRKFEMILETKYEMRYQKK</sequence>
<protein>
    <submittedName>
        <fullName evidence="1">Uncharacterized protein</fullName>
    </submittedName>
</protein>
<accession>A0A0L8HZ89</accession>
<gene>
    <name evidence="1" type="ORF">OCBIM_22001568mg</name>
</gene>
<dbReference type="AlphaFoldDB" id="A0A0L8HZ89"/>
<organism evidence="1">
    <name type="scientific">Octopus bimaculoides</name>
    <name type="common">California two-spotted octopus</name>
    <dbReference type="NCBI Taxonomy" id="37653"/>
    <lineage>
        <taxon>Eukaryota</taxon>
        <taxon>Metazoa</taxon>
        <taxon>Spiralia</taxon>
        <taxon>Lophotrochozoa</taxon>
        <taxon>Mollusca</taxon>
        <taxon>Cephalopoda</taxon>
        <taxon>Coleoidea</taxon>
        <taxon>Octopodiformes</taxon>
        <taxon>Octopoda</taxon>
        <taxon>Incirrata</taxon>
        <taxon>Octopodidae</taxon>
        <taxon>Octopus</taxon>
    </lineage>
</organism>
<name>A0A0L8HZ89_OCTBM</name>
<dbReference type="EMBL" id="KQ416943">
    <property type="protein sequence ID" value="KOF94527.1"/>
    <property type="molecule type" value="Genomic_DNA"/>
</dbReference>
<evidence type="ECO:0000313" key="1">
    <source>
        <dbReference type="EMBL" id="KOF94527.1"/>
    </source>
</evidence>